<keyword evidence="1" id="KW-0472">Membrane</keyword>
<dbReference type="Proteomes" id="UP000317550">
    <property type="component" value="Chromosome"/>
</dbReference>
<protein>
    <recommendedName>
        <fullName evidence="2">YiaAB two helix domain-containing protein</fullName>
    </recommendedName>
</protein>
<dbReference type="InterPro" id="IPR038972">
    <property type="entry name" value="YiaA-like"/>
</dbReference>
<dbReference type="InterPro" id="IPR008024">
    <property type="entry name" value="YiaAB"/>
</dbReference>
<dbReference type="AlphaFoldDB" id="A0A516SDB0"/>
<evidence type="ECO:0000313" key="3">
    <source>
        <dbReference type="EMBL" id="QDQ26145.1"/>
    </source>
</evidence>
<proteinExistence type="predicted"/>
<dbReference type="GO" id="GO:0006974">
    <property type="term" value="P:DNA damage response"/>
    <property type="evidence" value="ECO:0007669"/>
    <property type="project" value="TreeGrafter"/>
</dbReference>
<keyword evidence="4" id="KW-1185">Reference proteome</keyword>
<sequence>MAKQFLIRRDTSSWTMQVWLSFGLALISCAIGVWNMPSESLDRAFLAVGFFFCLFASFTLAKTIRDNRDDKVDTGPWVIMVWVGFFIAIALTAWGLFRMQIGQWEKGYMVVSWLYLVSSVFTVAKTVRDKHEADLIESGGSIAENTVPQPTSRIQG</sequence>
<accession>A0A516SDB0</accession>
<dbReference type="PANTHER" id="PTHR37290:SF1">
    <property type="entry name" value="INNER MEMBRANE PROTEIN YIAA"/>
    <property type="match status" value="1"/>
</dbReference>
<reference evidence="4" key="1">
    <citation type="submission" date="2019-07" db="EMBL/GenBank/DDBJ databases">
        <title>Chitinimonas sp. nov., isolated from Ny-Alesund, arctica soil.</title>
        <authorList>
            <person name="Xu Q."/>
            <person name="Peng F."/>
        </authorList>
    </citation>
    <scope>NUCLEOTIDE SEQUENCE [LARGE SCALE GENOMIC DNA]</scope>
    <source>
        <strain evidence="4">R3-44</strain>
    </source>
</reference>
<organism evidence="3 4">
    <name type="scientific">Chitinimonas arctica</name>
    <dbReference type="NCBI Taxonomy" id="2594795"/>
    <lineage>
        <taxon>Bacteria</taxon>
        <taxon>Pseudomonadati</taxon>
        <taxon>Pseudomonadota</taxon>
        <taxon>Betaproteobacteria</taxon>
        <taxon>Neisseriales</taxon>
        <taxon>Chitinibacteraceae</taxon>
        <taxon>Chitinimonas</taxon>
    </lineage>
</organism>
<evidence type="ECO:0000256" key="1">
    <source>
        <dbReference type="SAM" id="Phobius"/>
    </source>
</evidence>
<keyword evidence="1" id="KW-0812">Transmembrane</keyword>
<feature type="domain" description="YiaAB two helix" evidence="2">
    <location>
        <begin position="14"/>
        <end position="66"/>
    </location>
</feature>
<dbReference type="RefSeq" id="WP_144277544.1">
    <property type="nucleotide sequence ID" value="NZ_CP041730.1"/>
</dbReference>
<name>A0A516SDB0_9NEIS</name>
<dbReference type="OrthoDB" id="3295178at2"/>
<dbReference type="EMBL" id="CP041730">
    <property type="protein sequence ID" value="QDQ26145.1"/>
    <property type="molecule type" value="Genomic_DNA"/>
</dbReference>
<dbReference type="Pfam" id="PF05360">
    <property type="entry name" value="YiaAB"/>
    <property type="match status" value="2"/>
</dbReference>
<feature type="transmembrane region" description="Helical" evidence="1">
    <location>
        <begin position="12"/>
        <end position="33"/>
    </location>
</feature>
<dbReference type="PANTHER" id="PTHR37290">
    <property type="entry name" value="INNER MEMBRANE PROTEIN YIAA-RELATED"/>
    <property type="match status" value="1"/>
</dbReference>
<feature type="transmembrane region" description="Helical" evidence="1">
    <location>
        <begin position="76"/>
        <end position="96"/>
    </location>
</feature>
<feature type="transmembrane region" description="Helical" evidence="1">
    <location>
        <begin position="108"/>
        <end position="127"/>
    </location>
</feature>
<evidence type="ECO:0000259" key="2">
    <source>
        <dbReference type="Pfam" id="PF05360"/>
    </source>
</evidence>
<evidence type="ECO:0000313" key="4">
    <source>
        <dbReference type="Proteomes" id="UP000317550"/>
    </source>
</evidence>
<keyword evidence="1" id="KW-1133">Transmembrane helix</keyword>
<feature type="transmembrane region" description="Helical" evidence="1">
    <location>
        <begin position="45"/>
        <end position="64"/>
    </location>
</feature>
<feature type="domain" description="YiaAB two helix" evidence="2">
    <location>
        <begin position="77"/>
        <end position="129"/>
    </location>
</feature>
<dbReference type="PROSITE" id="PS51257">
    <property type="entry name" value="PROKAR_LIPOPROTEIN"/>
    <property type="match status" value="1"/>
</dbReference>
<dbReference type="KEGG" id="cari:FNU76_07120"/>
<dbReference type="GO" id="GO:0005886">
    <property type="term" value="C:plasma membrane"/>
    <property type="evidence" value="ECO:0007669"/>
    <property type="project" value="TreeGrafter"/>
</dbReference>
<gene>
    <name evidence="3" type="ORF">FNU76_07120</name>
</gene>